<feature type="domain" description="Helicase C-terminal" evidence="7">
    <location>
        <begin position="490"/>
        <end position="664"/>
    </location>
</feature>
<dbReference type="Pfam" id="PF00176">
    <property type="entry name" value="SNF2-rel_dom"/>
    <property type="match status" value="1"/>
</dbReference>
<evidence type="ECO:0000313" key="9">
    <source>
        <dbReference type="Proteomes" id="UP000290365"/>
    </source>
</evidence>
<feature type="coiled-coil region" evidence="5">
    <location>
        <begin position="389"/>
        <end position="416"/>
    </location>
</feature>
<dbReference type="PANTHER" id="PTHR10799">
    <property type="entry name" value="SNF2/RAD54 HELICASE FAMILY"/>
    <property type="match status" value="1"/>
</dbReference>
<dbReference type="InterPro" id="IPR038718">
    <property type="entry name" value="SNF2-like_sf"/>
</dbReference>
<sequence length="1171" mass="134746">MVPLESLVPGALVKGILPQATVLLVSVVRHGDIGVELVYKDSSGQVGSELVYQDDLVRLEIVPAGLSWSFSADGSLFRLVSEAYRISLAYLFDPLVAVHTSLVEPLPHQITAVYEAMLSKQPLRFLLADDPGAGKTVMTGLLIKELLLRGDLHRCLIVAPGNLVEQWQDELYQRFHLTFEILSRERLEASVSGNMLAELPLCIARLDKLSRDDALRERLAQTEWDLIVVDEAHKMSASFFGDEIKYTKRYQLGELLGKLTRHFLLLTATPHNGKEEDFQLFLRLLDTDRFEGRFRGGVRKVDVSDLMRHLVKEQLYRLDGTKLFPERLAYTINYALSPLEHSLYNEVTEYVRQEFNRADTWGKHGRKGTVGFALTILQRRLASSPEAIYQSLKRRRERLQQRIQDLRQERQERAAAMELWSDQPLFSAEELEEMDEVPGAELEAVEEQVVDQASAAHTIAELEMEISTLQRLEELAFQVRCSGADRKWEELASLLQEHAEMFDRQGYRRKLVIFTEHRDTLNYLTERMRTLLGREEVVVTIHGGLKREERVRAQEAFTQDKQVLILVATDAAGEGINLQRAHLMVNYDLPWNPNRLEQRFGRIHRIGQTEVCHLWNLVAAETREGEVFHTLLKKLEEEREALGGRVFDVLGRVQFAKQPLRELIIKAIRYGDQPAVRANLTRVVDEALDHRHLRKLLDENALTHEVLDVVRVHQIRAEMERAAARRLQPHFIASFFLQALKRLGGRWYERESQRYEITHVPAQIRNRTALHTSRTPILQRYERVVFEKERILLPDKPQATLVCPGHPLLDSVIELLLSQHRDALAQGTVLVDASDEGQEARVLFYLEHTIQDASLDTNGKRRAVSRQLQFVEINARDEIRAAGYAPFLDYRPLREEEQALIAQVRGAPWLAQDLEKRVRDYAIRQLVPRHLSEVKKRREEQVDKTYRAVNERLTREISYWDNRAVQLQSQEAAGKTNARLNSQIARQRAIELNERLERRLSELEQERKLSAMLPIVLGGVLVVPLGLLRRLSGAQAEPQEQARHETQRIERLAMEAVLRLERAQGYQPRDVSAEKCGYDIESQVPATGRLRFIEVKGRVKGAETVTVTRNEILTALNKPEDFWLAVVEVDGELTRTHYIPRPFRQEPDFEATSVNYHLARLLAHKDILSFE</sequence>
<dbReference type="Gene3D" id="3.40.50.300">
    <property type="entry name" value="P-loop containing nucleotide triphosphate hydrolases"/>
    <property type="match status" value="1"/>
</dbReference>
<dbReference type="Proteomes" id="UP000290365">
    <property type="component" value="Chromosome"/>
</dbReference>
<evidence type="ECO:0000259" key="6">
    <source>
        <dbReference type="PROSITE" id="PS51192"/>
    </source>
</evidence>
<reference evidence="8 9" key="1">
    <citation type="submission" date="2019-01" db="EMBL/GenBank/DDBJ databases">
        <title>Ktedonosporobacter rubrisoli SCAWS-G2.</title>
        <authorList>
            <person name="Huang Y."/>
            <person name="Yan B."/>
        </authorList>
    </citation>
    <scope>NUCLEOTIDE SEQUENCE [LARGE SCALE GENOMIC DNA]</scope>
    <source>
        <strain evidence="8 9">SCAWS-G2</strain>
    </source>
</reference>
<dbReference type="InterPro" id="IPR057342">
    <property type="entry name" value="DEXDc_RapA"/>
</dbReference>
<keyword evidence="3" id="KW-0347">Helicase</keyword>
<dbReference type="SMART" id="SM00490">
    <property type="entry name" value="HELICc"/>
    <property type="match status" value="1"/>
</dbReference>
<evidence type="ECO:0000256" key="5">
    <source>
        <dbReference type="SAM" id="Coils"/>
    </source>
</evidence>
<accession>A0A4P6JYF6</accession>
<feature type="domain" description="Helicase ATP-binding" evidence="6">
    <location>
        <begin position="116"/>
        <end position="288"/>
    </location>
</feature>
<dbReference type="RefSeq" id="WP_129891796.1">
    <property type="nucleotide sequence ID" value="NZ_CP035758.1"/>
</dbReference>
<dbReference type="InterPro" id="IPR014001">
    <property type="entry name" value="Helicase_ATP-bd"/>
</dbReference>
<dbReference type="SMART" id="SM00487">
    <property type="entry name" value="DEXDc"/>
    <property type="match status" value="1"/>
</dbReference>
<dbReference type="EMBL" id="CP035758">
    <property type="protein sequence ID" value="QBD80734.1"/>
    <property type="molecule type" value="Genomic_DNA"/>
</dbReference>
<keyword evidence="2" id="KW-0378">Hydrolase</keyword>
<dbReference type="Pfam" id="PF00271">
    <property type="entry name" value="Helicase_C"/>
    <property type="match status" value="1"/>
</dbReference>
<keyword evidence="1" id="KW-0547">Nucleotide-binding</keyword>
<evidence type="ECO:0000313" key="8">
    <source>
        <dbReference type="EMBL" id="QBD80734.1"/>
    </source>
</evidence>
<dbReference type="GO" id="GO:0004386">
    <property type="term" value="F:helicase activity"/>
    <property type="evidence" value="ECO:0007669"/>
    <property type="project" value="UniProtKB-KW"/>
</dbReference>
<protein>
    <submittedName>
        <fullName evidence="8">DUF3883 domain-containing protein</fullName>
    </submittedName>
</protein>
<name>A0A4P6JYF6_KTERU</name>
<dbReference type="CDD" id="cd18011">
    <property type="entry name" value="DEXDc_RapA"/>
    <property type="match status" value="1"/>
</dbReference>
<dbReference type="CDD" id="cd18793">
    <property type="entry name" value="SF2_C_SNF"/>
    <property type="match status" value="1"/>
</dbReference>
<dbReference type="InterPro" id="IPR027417">
    <property type="entry name" value="P-loop_NTPase"/>
</dbReference>
<dbReference type="Pfam" id="PF13020">
    <property type="entry name" value="NOV_C"/>
    <property type="match status" value="1"/>
</dbReference>
<dbReference type="GO" id="GO:0016787">
    <property type="term" value="F:hydrolase activity"/>
    <property type="evidence" value="ECO:0007669"/>
    <property type="project" value="UniProtKB-KW"/>
</dbReference>
<dbReference type="OrthoDB" id="9814088at2"/>
<dbReference type="InterPro" id="IPR024975">
    <property type="entry name" value="NOV_C"/>
</dbReference>
<evidence type="ECO:0000256" key="4">
    <source>
        <dbReference type="ARBA" id="ARBA00022840"/>
    </source>
</evidence>
<evidence type="ECO:0000256" key="1">
    <source>
        <dbReference type="ARBA" id="ARBA00022741"/>
    </source>
</evidence>
<evidence type="ECO:0000259" key="7">
    <source>
        <dbReference type="PROSITE" id="PS51194"/>
    </source>
</evidence>
<dbReference type="Gene3D" id="3.40.50.10810">
    <property type="entry name" value="Tandem AAA-ATPase domain"/>
    <property type="match status" value="1"/>
</dbReference>
<dbReference type="KEGG" id="kbs:EPA93_34105"/>
<evidence type="ECO:0000256" key="2">
    <source>
        <dbReference type="ARBA" id="ARBA00022801"/>
    </source>
</evidence>
<keyword evidence="4" id="KW-0067">ATP-binding</keyword>
<evidence type="ECO:0000256" key="3">
    <source>
        <dbReference type="ARBA" id="ARBA00022806"/>
    </source>
</evidence>
<organism evidence="8 9">
    <name type="scientific">Ktedonosporobacter rubrisoli</name>
    <dbReference type="NCBI Taxonomy" id="2509675"/>
    <lineage>
        <taxon>Bacteria</taxon>
        <taxon>Bacillati</taxon>
        <taxon>Chloroflexota</taxon>
        <taxon>Ktedonobacteria</taxon>
        <taxon>Ktedonobacterales</taxon>
        <taxon>Ktedonosporobacteraceae</taxon>
        <taxon>Ktedonosporobacter</taxon>
    </lineage>
</organism>
<gene>
    <name evidence="8" type="ORF">EPA93_34105</name>
</gene>
<dbReference type="InterPro" id="IPR000330">
    <property type="entry name" value="SNF2_N"/>
</dbReference>
<dbReference type="SUPFAM" id="SSF52540">
    <property type="entry name" value="P-loop containing nucleoside triphosphate hydrolases"/>
    <property type="match status" value="2"/>
</dbReference>
<dbReference type="PROSITE" id="PS51192">
    <property type="entry name" value="HELICASE_ATP_BIND_1"/>
    <property type="match status" value="1"/>
</dbReference>
<dbReference type="PROSITE" id="PS51194">
    <property type="entry name" value="HELICASE_CTER"/>
    <property type="match status" value="1"/>
</dbReference>
<dbReference type="AlphaFoldDB" id="A0A4P6JYF6"/>
<feature type="coiled-coil region" evidence="5">
    <location>
        <begin position="986"/>
        <end position="1013"/>
    </location>
</feature>
<keyword evidence="5" id="KW-0175">Coiled coil</keyword>
<keyword evidence="9" id="KW-1185">Reference proteome</keyword>
<dbReference type="InterPro" id="IPR049730">
    <property type="entry name" value="SNF2/RAD54-like_C"/>
</dbReference>
<dbReference type="GO" id="GO:0005524">
    <property type="term" value="F:ATP binding"/>
    <property type="evidence" value="ECO:0007669"/>
    <property type="project" value="UniProtKB-KW"/>
</dbReference>
<proteinExistence type="predicted"/>
<dbReference type="InterPro" id="IPR001650">
    <property type="entry name" value="Helicase_C-like"/>
</dbReference>